<dbReference type="GO" id="GO:0005524">
    <property type="term" value="F:ATP binding"/>
    <property type="evidence" value="ECO:0007669"/>
    <property type="project" value="UniProtKB-UniRule"/>
</dbReference>
<comment type="catalytic activity">
    <reaction evidence="11 12">
        <text>tRNA(Ser) + L-serine + ATP = L-seryl-tRNA(Ser) + AMP + diphosphate + H(+)</text>
        <dbReference type="Rhea" id="RHEA:12292"/>
        <dbReference type="Rhea" id="RHEA-COMP:9669"/>
        <dbReference type="Rhea" id="RHEA-COMP:9703"/>
        <dbReference type="ChEBI" id="CHEBI:15378"/>
        <dbReference type="ChEBI" id="CHEBI:30616"/>
        <dbReference type="ChEBI" id="CHEBI:33019"/>
        <dbReference type="ChEBI" id="CHEBI:33384"/>
        <dbReference type="ChEBI" id="CHEBI:78442"/>
        <dbReference type="ChEBI" id="CHEBI:78533"/>
        <dbReference type="ChEBI" id="CHEBI:456215"/>
        <dbReference type="EC" id="6.1.1.11"/>
    </reaction>
</comment>
<dbReference type="PIRSF" id="PIRSF001529">
    <property type="entry name" value="Ser-tRNA-synth_IIa"/>
    <property type="match status" value="1"/>
</dbReference>
<evidence type="ECO:0000259" key="15">
    <source>
        <dbReference type="PROSITE" id="PS50862"/>
    </source>
</evidence>
<proteinExistence type="inferred from homology"/>
<comment type="subcellular location">
    <subcellularLocation>
        <location evidence="1 12">Cytoplasm</location>
    </subcellularLocation>
</comment>
<feature type="binding site" evidence="13">
    <location>
        <position position="283"/>
    </location>
    <ligand>
        <name>L-serine</name>
        <dbReference type="ChEBI" id="CHEBI:33384"/>
    </ligand>
</feature>
<dbReference type="RefSeq" id="WP_015238188.1">
    <property type="nucleotide sequence ID" value="NC_020285.1"/>
</dbReference>
<dbReference type="Gene3D" id="1.10.287.40">
    <property type="entry name" value="Serine-tRNA synthetase, tRNA binding domain"/>
    <property type="match status" value="1"/>
</dbReference>
<evidence type="ECO:0000256" key="4">
    <source>
        <dbReference type="ARBA" id="ARBA00022490"/>
    </source>
</evidence>
<keyword evidence="17" id="KW-1185">Reference proteome</keyword>
<dbReference type="Pfam" id="PF00587">
    <property type="entry name" value="tRNA-synt_2b"/>
    <property type="match status" value="1"/>
</dbReference>
<dbReference type="GO" id="GO:0006434">
    <property type="term" value="P:seryl-tRNA aminoacylation"/>
    <property type="evidence" value="ECO:0007669"/>
    <property type="project" value="UniProtKB-UniRule"/>
</dbReference>
<keyword evidence="4 12" id="KW-0963">Cytoplasm</keyword>
<dbReference type="PRINTS" id="PR00981">
    <property type="entry name" value="TRNASYNTHSER"/>
</dbReference>
<dbReference type="SUPFAM" id="SSF46589">
    <property type="entry name" value="tRNA-binding arm"/>
    <property type="match status" value="1"/>
</dbReference>
<dbReference type="HAMAP" id="MF_00176">
    <property type="entry name" value="Ser_tRNA_synth_type1"/>
    <property type="match status" value="1"/>
</dbReference>
<evidence type="ECO:0000313" key="17">
    <source>
        <dbReference type="Proteomes" id="UP000011563"/>
    </source>
</evidence>
<dbReference type="EMBL" id="CP003807">
    <property type="protein sequence ID" value="AGF49943.1"/>
    <property type="molecule type" value="Genomic_DNA"/>
</dbReference>
<feature type="binding site" evidence="12 13">
    <location>
        <position position="306"/>
    </location>
    <ligand>
        <name>L-serine</name>
        <dbReference type="ChEBI" id="CHEBI:33384"/>
    </ligand>
</feature>
<dbReference type="PROSITE" id="PS50862">
    <property type="entry name" value="AA_TRNA_LIGASE_II"/>
    <property type="match status" value="1"/>
</dbReference>
<dbReference type="InterPro" id="IPR010978">
    <property type="entry name" value="tRNA-bd_arm"/>
</dbReference>
<evidence type="ECO:0000256" key="13">
    <source>
        <dbReference type="PIRSR" id="PIRSR001529-1"/>
    </source>
</evidence>
<dbReference type="InterPro" id="IPR045864">
    <property type="entry name" value="aa-tRNA-synth_II/BPL/LPL"/>
</dbReference>
<dbReference type="UniPathway" id="UPA00906">
    <property type="reaction ID" value="UER00895"/>
</dbReference>
<evidence type="ECO:0000256" key="12">
    <source>
        <dbReference type="HAMAP-Rule" id="MF_00176"/>
    </source>
</evidence>
<feature type="binding site" evidence="12">
    <location>
        <begin position="252"/>
        <end position="254"/>
    </location>
    <ligand>
        <name>L-serine</name>
        <dbReference type="ChEBI" id="CHEBI:33384"/>
    </ligand>
</feature>
<organism evidence="16 17">
    <name type="scientific">Candidatus Kinetoplastidibacterium blastocrithidiae TCC012E</name>
    <dbReference type="NCBI Taxonomy" id="1208922"/>
    <lineage>
        <taxon>Bacteria</taxon>
        <taxon>Pseudomonadati</taxon>
        <taxon>Pseudomonadota</taxon>
        <taxon>Betaproteobacteria</taxon>
        <taxon>Candidatus Kinetoplastidibacterium</taxon>
    </lineage>
</organism>
<dbReference type="InterPro" id="IPR002317">
    <property type="entry name" value="Ser-tRNA-ligase_type_1"/>
</dbReference>
<evidence type="ECO:0000256" key="11">
    <source>
        <dbReference type="ARBA" id="ARBA00048823"/>
    </source>
</evidence>
<comment type="pathway">
    <text evidence="2 12">Aminoacyl-tRNA biosynthesis; selenocysteinyl-tRNA(Sec) biosynthesis; L-seryl-tRNA(Sec) from L-serine and tRNA(Sec): step 1/1.</text>
</comment>
<name>M1LBW5_9PROT</name>
<dbReference type="Proteomes" id="UP000011563">
    <property type="component" value="Chromosome"/>
</dbReference>
<evidence type="ECO:0000256" key="2">
    <source>
        <dbReference type="ARBA" id="ARBA00005045"/>
    </source>
</evidence>
<dbReference type="InterPro" id="IPR015866">
    <property type="entry name" value="Ser-tRNA-synth_1_N"/>
</dbReference>
<comment type="catalytic activity">
    <reaction evidence="10 12">
        <text>tRNA(Sec) + L-serine + ATP = L-seryl-tRNA(Sec) + AMP + diphosphate + H(+)</text>
        <dbReference type="Rhea" id="RHEA:42580"/>
        <dbReference type="Rhea" id="RHEA-COMP:9742"/>
        <dbReference type="Rhea" id="RHEA-COMP:10128"/>
        <dbReference type="ChEBI" id="CHEBI:15378"/>
        <dbReference type="ChEBI" id="CHEBI:30616"/>
        <dbReference type="ChEBI" id="CHEBI:33019"/>
        <dbReference type="ChEBI" id="CHEBI:33384"/>
        <dbReference type="ChEBI" id="CHEBI:78442"/>
        <dbReference type="ChEBI" id="CHEBI:78533"/>
        <dbReference type="ChEBI" id="CHEBI:456215"/>
        <dbReference type="EC" id="6.1.1.11"/>
    </reaction>
</comment>
<dbReference type="GO" id="GO:0005737">
    <property type="term" value="C:cytoplasm"/>
    <property type="evidence" value="ECO:0007669"/>
    <property type="project" value="UniProtKB-SubCell"/>
</dbReference>
<evidence type="ECO:0000256" key="7">
    <source>
        <dbReference type="ARBA" id="ARBA00022840"/>
    </source>
</evidence>
<keyword evidence="6 12" id="KW-0547">Nucleotide-binding</keyword>
<keyword evidence="9 12" id="KW-0030">Aminoacyl-tRNA synthetase</keyword>
<dbReference type="PATRIC" id="fig|1208922.3.peg.496"/>
<feature type="binding site" evidence="12">
    <location>
        <position position="405"/>
    </location>
    <ligand>
        <name>L-serine</name>
        <dbReference type="ChEBI" id="CHEBI:33384"/>
    </ligand>
</feature>
<dbReference type="InterPro" id="IPR002314">
    <property type="entry name" value="aa-tRNA-synt_IIb"/>
</dbReference>
<keyword evidence="5 12" id="KW-0436">Ligase</keyword>
<dbReference type="PANTHER" id="PTHR43697">
    <property type="entry name" value="SERYL-TRNA SYNTHETASE"/>
    <property type="match status" value="1"/>
</dbReference>
<evidence type="ECO:0000256" key="14">
    <source>
        <dbReference type="PIRSR" id="PIRSR001529-2"/>
    </source>
</evidence>
<protein>
    <recommendedName>
        <fullName evidence="12">Serine--tRNA ligase</fullName>
        <ecNumber evidence="12">6.1.1.11</ecNumber>
    </recommendedName>
    <alternativeName>
        <fullName evidence="12">Seryl-tRNA synthetase</fullName>
        <shortName evidence="12">SerRS</shortName>
    </alternativeName>
    <alternativeName>
        <fullName evidence="12">Seryl-tRNA(Ser/Sec) synthetase</fullName>
    </alternativeName>
</protein>
<dbReference type="GO" id="GO:0016260">
    <property type="term" value="P:selenocysteine biosynthetic process"/>
    <property type="evidence" value="ECO:0007669"/>
    <property type="project" value="UniProtKB-UniRule"/>
</dbReference>
<evidence type="ECO:0000256" key="6">
    <source>
        <dbReference type="ARBA" id="ARBA00022741"/>
    </source>
</evidence>
<dbReference type="Gene3D" id="3.30.930.10">
    <property type="entry name" value="Bira Bifunctional Protein, Domain 2"/>
    <property type="match status" value="1"/>
</dbReference>
<evidence type="ECO:0000256" key="10">
    <source>
        <dbReference type="ARBA" id="ARBA00047929"/>
    </source>
</evidence>
<evidence type="ECO:0000256" key="1">
    <source>
        <dbReference type="ARBA" id="ARBA00004496"/>
    </source>
</evidence>
<evidence type="ECO:0000256" key="5">
    <source>
        <dbReference type="ARBA" id="ARBA00022598"/>
    </source>
</evidence>
<feature type="binding site" evidence="12 14">
    <location>
        <begin position="370"/>
        <end position="373"/>
    </location>
    <ligand>
        <name>ATP</name>
        <dbReference type="ChEBI" id="CHEBI:30616"/>
    </ligand>
</feature>
<accession>M1LBW5</accession>
<evidence type="ECO:0000256" key="3">
    <source>
        <dbReference type="ARBA" id="ARBA00010728"/>
    </source>
</evidence>
<feature type="binding site" evidence="13">
    <location>
        <position position="252"/>
    </location>
    <ligand>
        <name>L-serine</name>
        <dbReference type="ChEBI" id="CHEBI:33384"/>
    </ligand>
</feature>
<sequence>MLDTSLLRKELDQIADLLKTRGFFLDSSKFEYLDSCRKNIQQETEILQSKRNHLARQVGQLKAKGLDVGDLIIESQVIPVALKNLEDKLSSLNKDINDFLYSIPNIPHKSVPIGLNSSDNTEIRRWLPNGVSINNEPNPFSFIPKDHVVLGESLGLDLDLASRMTGSRFSFMKGKIALLHRALSQFMLDLHTKNHGYEECYTPCIVNSNTLFGSGQLPKFKEDMFSVRQGEFKQNDNVDNNDSNDDQYLISTSEITLVSTVSGSIIPVDSLPIKLTACTPCFRSEAGSGGRDVRGLIRQHQFDKVELVQIVHPDFSYDALEEVLGHAELVLRSLNIPYRVVLLCSGDMGFCSSKTYDLEVWLPSQSNWREISSVSNCEAFQARRMKARFRDKNGNTSYLHTINGSGLAIGRTLVAILENYQQSDGSVIVPSVLRSYMGGMEIMEPSC</sequence>
<dbReference type="InterPro" id="IPR042103">
    <property type="entry name" value="SerRS_1_N_sf"/>
</dbReference>
<comment type="similarity">
    <text evidence="3 12">Belongs to the class-II aminoacyl-tRNA synthetase family. Type-1 seryl-tRNA synthetase subfamily.</text>
</comment>
<keyword evidence="7 12" id="KW-0067">ATP-binding</keyword>
<evidence type="ECO:0000313" key="16">
    <source>
        <dbReference type="EMBL" id="AGF49943.1"/>
    </source>
</evidence>
<comment type="function">
    <text evidence="12">Catalyzes the attachment of serine to tRNA(Ser). Is also able to aminoacylate tRNA(Sec) with serine, to form the misacylated tRNA L-seryl-tRNA(Sec), which will be further converted into selenocysteinyl-tRNA(Sec).</text>
</comment>
<gene>
    <name evidence="12" type="primary">serS</name>
    <name evidence="16" type="ORF">BCUE_0793</name>
</gene>
<dbReference type="KEGG" id="kbt:BCUE_0793"/>
<dbReference type="InterPro" id="IPR033729">
    <property type="entry name" value="SerRS_core"/>
</dbReference>
<dbReference type="CDD" id="cd00770">
    <property type="entry name" value="SerRS_core"/>
    <property type="match status" value="1"/>
</dbReference>
<dbReference type="GO" id="GO:0004828">
    <property type="term" value="F:serine-tRNA ligase activity"/>
    <property type="evidence" value="ECO:0007669"/>
    <property type="project" value="UniProtKB-UniRule"/>
</dbReference>
<comment type="subunit">
    <text evidence="12">Homodimer. The tRNA molecule binds across the dimer.</text>
</comment>
<reference evidence="16 17" key="1">
    <citation type="journal article" date="2013" name="Genome Biol. Evol.">
        <title>Genome evolution and phylogenomic analysis of candidatus kinetoplastibacterium, the betaproteobacterial endosymbionts of strigomonas and angomonas.</title>
        <authorList>
            <person name="Alves J.M."/>
            <person name="Serrano M.G."/>
            <person name="Maia da Silva F."/>
            <person name="Voegtly L.J."/>
            <person name="Matveyev A.V."/>
            <person name="Teixeira M.M."/>
            <person name="Camargo E.P."/>
            <person name="Buck G.A."/>
        </authorList>
    </citation>
    <scope>NUCLEOTIDE SEQUENCE [LARGE SCALE GENOMIC DNA]</scope>
    <source>
        <strain evidence="16 17">TCC012E</strain>
    </source>
</reference>
<keyword evidence="8 12" id="KW-0648">Protein biosynthesis</keyword>
<dbReference type="NCBIfam" id="TIGR00414">
    <property type="entry name" value="serS"/>
    <property type="match status" value="1"/>
</dbReference>
<feature type="binding site" evidence="12 14">
    <location>
        <begin position="283"/>
        <end position="285"/>
    </location>
    <ligand>
        <name>ATP</name>
        <dbReference type="ChEBI" id="CHEBI:30616"/>
    </ligand>
</feature>
<feature type="domain" description="Aminoacyl-transfer RNA synthetases class-II family profile" evidence="15">
    <location>
        <begin position="179"/>
        <end position="430"/>
    </location>
</feature>
<dbReference type="InterPro" id="IPR006195">
    <property type="entry name" value="aa-tRNA-synth_II"/>
</dbReference>
<dbReference type="HOGENOM" id="CLU_023797_1_1_4"/>
<evidence type="ECO:0000256" key="8">
    <source>
        <dbReference type="ARBA" id="ARBA00022917"/>
    </source>
</evidence>
<evidence type="ECO:0000256" key="9">
    <source>
        <dbReference type="ARBA" id="ARBA00023146"/>
    </source>
</evidence>
<dbReference type="Pfam" id="PF02403">
    <property type="entry name" value="Seryl_tRNA_N"/>
    <property type="match status" value="1"/>
</dbReference>
<feature type="binding site" evidence="13">
    <location>
        <position position="403"/>
    </location>
    <ligand>
        <name>L-serine</name>
        <dbReference type="ChEBI" id="CHEBI:33384"/>
    </ligand>
</feature>
<dbReference type="AlphaFoldDB" id="M1LBW5"/>
<comment type="domain">
    <text evidence="12">Consists of two distinct domains, a catalytic core and a N-terminal extension that is involved in tRNA binding.</text>
</comment>
<comment type="caution">
    <text evidence="12">Lacks conserved residue(s) required for the propagation of feature annotation.</text>
</comment>
<dbReference type="PANTHER" id="PTHR43697:SF1">
    <property type="entry name" value="SERINE--TRNA LIGASE"/>
    <property type="match status" value="1"/>
</dbReference>
<dbReference type="EC" id="6.1.1.11" evidence="12"/>
<dbReference type="SUPFAM" id="SSF55681">
    <property type="entry name" value="Class II aaRS and biotin synthetases"/>
    <property type="match status" value="1"/>
</dbReference>